<keyword evidence="3 6" id="KW-0521">NADP</keyword>
<dbReference type="InterPro" id="IPR002504">
    <property type="entry name" value="NADK"/>
</dbReference>
<organism evidence="20 27">
    <name type="scientific">Parabacteroides distasonis</name>
    <dbReference type="NCBI Taxonomy" id="823"/>
    <lineage>
        <taxon>Bacteria</taxon>
        <taxon>Pseudomonadati</taxon>
        <taxon>Bacteroidota</taxon>
        <taxon>Bacteroidia</taxon>
        <taxon>Bacteroidales</taxon>
        <taxon>Tannerellaceae</taxon>
        <taxon>Parabacteroides</taxon>
    </lineage>
</organism>
<keyword evidence="6" id="KW-0963">Cytoplasm</keyword>
<evidence type="ECO:0000256" key="6">
    <source>
        <dbReference type="HAMAP-Rule" id="MF_00361"/>
    </source>
</evidence>
<dbReference type="Pfam" id="PF01513">
    <property type="entry name" value="NAD_kinase"/>
    <property type="match status" value="1"/>
</dbReference>
<evidence type="ECO:0000313" key="15">
    <source>
        <dbReference type="EMBL" id="MRZ50931.1"/>
    </source>
</evidence>
<evidence type="ECO:0000313" key="22">
    <source>
        <dbReference type="Proteomes" id="UP000095332"/>
    </source>
</evidence>
<dbReference type="AlphaFoldDB" id="A0A174RLX0"/>
<reference evidence="22 23" key="1">
    <citation type="submission" date="2015-09" db="EMBL/GenBank/DDBJ databases">
        <authorList>
            <consortium name="Pathogen Informatics"/>
        </authorList>
    </citation>
    <scope>NUCLEOTIDE SEQUENCE [LARGE SCALE GENOMIC DNA]</scope>
    <source>
        <strain evidence="8 23">2789STDY5608822</strain>
        <strain evidence="7 24">2789STDY5608872</strain>
        <strain evidence="9 22">2789STDY5834948</strain>
    </source>
</reference>
<evidence type="ECO:0000313" key="29">
    <source>
        <dbReference type="Proteomes" id="UP000441358"/>
    </source>
</evidence>
<comment type="cofactor">
    <cofactor evidence="6">
        <name>a divalent metal cation</name>
        <dbReference type="ChEBI" id="CHEBI:60240"/>
    </cofactor>
</comment>
<evidence type="ECO:0000313" key="31">
    <source>
        <dbReference type="Proteomes" id="UP000450599"/>
    </source>
</evidence>
<dbReference type="Proteomes" id="UP000450599">
    <property type="component" value="Unassembled WGS sequence"/>
</dbReference>
<dbReference type="InterPro" id="IPR017438">
    <property type="entry name" value="ATP-NAD_kinase_N"/>
</dbReference>
<evidence type="ECO:0000313" key="17">
    <source>
        <dbReference type="EMBL" id="MSB74241.1"/>
    </source>
</evidence>
<dbReference type="EMBL" id="WKMC01000008">
    <property type="protein sequence ID" value="MRZ50931.1"/>
    <property type="molecule type" value="Genomic_DNA"/>
</dbReference>
<dbReference type="Proteomes" id="UP001221009">
    <property type="component" value="Chromosome"/>
</dbReference>
<comment type="similarity">
    <text evidence="6">Belongs to the NAD kinase family.</text>
</comment>
<evidence type="ECO:0000313" key="21">
    <source>
        <dbReference type="EMBL" id="WET66031.1"/>
    </source>
</evidence>
<feature type="binding site" evidence="6">
    <location>
        <position position="210"/>
    </location>
    <ligand>
        <name>NAD(+)</name>
        <dbReference type="ChEBI" id="CHEBI:57540"/>
    </ligand>
</feature>
<evidence type="ECO:0000256" key="5">
    <source>
        <dbReference type="ARBA" id="ARBA00047925"/>
    </source>
</evidence>
<feature type="active site" description="Proton acceptor" evidence="6">
    <location>
        <position position="72"/>
    </location>
</feature>
<name>A0A174RLX0_PARDI</name>
<keyword evidence="6" id="KW-0067">ATP-binding</keyword>
<evidence type="ECO:0000313" key="14">
    <source>
        <dbReference type="EMBL" id="MRZ08413.1"/>
    </source>
</evidence>
<evidence type="ECO:0000313" key="34">
    <source>
        <dbReference type="Proteomes" id="UP000471216"/>
    </source>
</evidence>
<evidence type="ECO:0000313" key="30">
    <source>
        <dbReference type="Proteomes" id="UP000441609"/>
    </source>
</evidence>
<dbReference type="GO" id="GO:0005737">
    <property type="term" value="C:cytoplasm"/>
    <property type="evidence" value="ECO:0007669"/>
    <property type="project" value="UniProtKB-SubCell"/>
</dbReference>
<dbReference type="Proteomes" id="UP000095332">
    <property type="component" value="Unassembled WGS sequence"/>
</dbReference>
<keyword evidence="2 6" id="KW-0418">Kinase</keyword>
<dbReference type="Gene3D" id="3.40.50.10330">
    <property type="entry name" value="Probable inorganic polyphosphate/atp-NAD kinase, domain 1"/>
    <property type="match status" value="1"/>
</dbReference>
<feature type="binding site" evidence="6">
    <location>
        <begin position="72"/>
        <end position="73"/>
    </location>
    <ligand>
        <name>NAD(+)</name>
        <dbReference type="ChEBI" id="CHEBI:57540"/>
    </ligand>
</feature>
<evidence type="ECO:0000313" key="25">
    <source>
        <dbReference type="Proteomes" id="UP000195950"/>
    </source>
</evidence>
<evidence type="ECO:0000313" key="18">
    <source>
        <dbReference type="EMBL" id="OUP15505.1"/>
    </source>
</evidence>
<evidence type="ECO:0000256" key="1">
    <source>
        <dbReference type="ARBA" id="ARBA00022679"/>
    </source>
</evidence>
<evidence type="ECO:0000256" key="2">
    <source>
        <dbReference type="ARBA" id="ARBA00022777"/>
    </source>
</evidence>
<dbReference type="GO" id="GO:0051287">
    <property type="term" value="F:NAD binding"/>
    <property type="evidence" value="ECO:0007669"/>
    <property type="project" value="UniProtKB-ARBA"/>
</dbReference>
<dbReference type="EMBL" id="NFJX01000020">
    <property type="protein sequence ID" value="OUP15505.1"/>
    <property type="molecule type" value="Genomic_DNA"/>
</dbReference>
<dbReference type="EMBL" id="CZBM01000021">
    <property type="protein sequence ID" value="CUQ53472.1"/>
    <property type="molecule type" value="Genomic_DNA"/>
</dbReference>
<dbReference type="GO" id="GO:0003951">
    <property type="term" value="F:NAD+ kinase activity"/>
    <property type="evidence" value="ECO:0007669"/>
    <property type="project" value="UniProtKB-UniRule"/>
</dbReference>
<dbReference type="Proteomes" id="UP000195950">
    <property type="component" value="Unassembled WGS sequence"/>
</dbReference>
<dbReference type="EMBL" id="WKNE01000001">
    <property type="protein sequence ID" value="MRZ53194.1"/>
    <property type="molecule type" value="Genomic_DNA"/>
</dbReference>
<evidence type="ECO:0000313" key="32">
    <source>
        <dbReference type="Proteomes" id="UP000461276"/>
    </source>
</evidence>
<dbReference type="GO" id="GO:0046872">
    <property type="term" value="F:metal ion binding"/>
    <property type="evidence" value="ECO:0007669"/>
    <property type="project" value="UniProtKB-UniRule"/>
</dbReference>
<dbReference type="GO" id="GO:0005524">
    <property type="term" value="F:ATP binding"/>
    <property type="evidence" value="ECO:0007669"/>
    <property type="project" value="UniProtKB-KW"/>
</dbReference>
<dbReference type="EMBL" id="WKLT01000006">
    <property type="protein sequence ID" value="MRY58011.1"/>
    <property type="molecule type" value="Genomic_DNA"/>
</dbReference>
<dbReference type="Proteomes" id="UP000284660">
    <property type="component" value="Unassembled WGS sequence"/>
</dbReference>
<dbReference type="Proteomes" id="UP000441609">
    <property type="component" value="Unassembled WGS sequence"/>
</dbReference>
<reference evidence="18" key="3">
    <citation type="journal article" date="2018" name="BMC Genomics">
        <title>Whole genome sequencing and function prediction of 133 gut anaerobes isolated from chicken caecum in pure cultures.</title>
        <authorList>
            <person name="Medvecky M."/>
            <person name="Cejkova D."/>
            <person name="Polansky O."/>
            <person name="Karasova D."/>
            <person name="Kubasova T."/>
            <person name="Cizek A."/>
            <person name="Rychlik I."/>
        </authorList>
    </citation>
    <scope>NUCLEOTIDE SEQUENCE</scope>
    <source>
        <strain evidence="18">An199</strain>
    </source>
</reference>
<reference evidence="10" key="7">
    <citation type="submission" date="2021-10" db="EMBL/GenBank/DDBJ databases">
        <title>Collection of gut derived symbiotic bacterial strains cultured from healthy donors.</title>
        <authorList>
            <person name="Lin H."/>
            <person name="Littmann E."/>
            <person name="Kohout C."/>
            <person name="Pamer E.G."/>
        </authorList>
    </citation>
    <scope>NUCLEOTIDE SEQUENCE</scope>
    <source>
        <strain evidence="10">DFI.2.94</strain>
    </source>
</reference>
<dbReference type="EC" id="2.7.1.23" evidence="6"/>
<dbReference type="Proteomes" id="UP000461276">
    <property type="component" value="Unassembled WGS sequence"/>
</dbReference>
<dbReference type="RefSeq" id="WP_005855867.1">
    <property type="nucleotide sequence ID" value="NZ_AP019729.1"/>
</dbReference>
<dbReference type="OMA" id="SMCHFEI"/>
<accession>A0A174RLX0</accession>
<keyword evidence="4 6" id="KW-0520">NAD</keyword>
<dbReference type="EMBL" id="VOHW01000004">
    <property type="protein sequence ID" value="TWV62361.1"/>
    <property type="molecule type" value="Genomic_DNA"/>
</dbReference>
<evidence type="ECO:0000313" key="28">
    <source>
        <dbReference type="Proteomes" id="UP000432516"/>
    </source>
</evidence>
<sequence length="291" mass="32876">MKVGIFGSEYQIERQNLIKRLFEKLREQEADIYVDSPFYTFLTDAFGFEPVVSGLLVGDEFDLDIALSVGGDGTFLRTAARVNKQDIPILGINTGRLGFLADVSSNEVEDTLDEIFKNYYKVEERTLLRLYTEDRAFRGYNYALNEIAVLKRDSSSMITIHTFLNGEYLTSYQADGLVVATPTGSTAYSMSVNGPIIVPQSNSIVLSPVAPHSLNVRPLVIPDSDIITLRVESRNKYFLISLDGRSEIFPAGIELKMSKADYTTKVIKRYNHTFYQTLREKLMWGADVRMK</sequence>
<dbReference type="Proteomes" id="UP000095455">
    <property type="component" value="Unassembled WGS sequence"/>
</dbReference>
<dbReference type="GO" id="GO:0006741">
    <property type="term" value="P:NADP+ biosynthetic process"/>
    <property type="evidence" value="ECO:0007669"/>
    <property type="project" value="UniProtKB-UniRule"/>
</dbReference>
<protein>
    <recommendedName>
        <fullName evidence="6">NAD kinase</fullName>
        <ecNumber evidence="6">2.7.1.23</ecNumber>
    </recommendedName>
    <alternativeName>
        <fullName evidence="6">ATP-dependent NAD kinase</fullName>
    </alternativeName>
</protein>
<evidence type="ECO:0000256" key="3">
    <source>
        <dbReference type="ARBA" id="ARBA00022857"/>
    </source>
</evidence>
<dbReference type="Proteomes" id="UP000315827">
    <property type="component" value="Unassembled WGS sequence"/>
</dbReference>
<comment type="caution">
    <text evidence="6">Lacks conserved residue(s) required for the propagation of feature annotation.</text>
</comment>
<evidence type="ECO:0000313" key="10">
    <source>
        <dbReference type="EMBL" id="MCB6518257.1"/>
    </source>
</evidence>
<evidence type="ECO:0000313" key="19">
    <source>
        <dbReference type="EMBL" id="RHD73933.1"/>
    </source>
</evidence>
<dbReference type="EMBL" id="QSJN01000007">
    <property type="protein sequence ID" value="RHD73933.1"/>
    <property type="molecule type" value="Genomic_DNA"/>
</dbReference>
<dbReference type="GeneID" id="93525150"/>
<keyword evidence="1 6" id="KW-0808">Transferase</keyword>
<reference evidence="20 27" key="6">
    <citation type="submission" date="2019-07" db="EMBL/GenBank/DDBJ databases">
        <title>Genome sequencing of Parabacteroides distasonis iSURF_7.</title>
        <authorList>
            <person name="Degefu H.N."/>
            <person name="Ruoff K.L."/>
            <person name="Price C.E."/>
            <person name="Valls R.A."/>
            <person name="O'Toole G.A."/>
        </authorList>
    </citation>
    <scope>NUCLEOTIDE SEQUENCE [LARGE SCALE GENOMIC DNA]</scope>
    <source>
        <strain evidence="20 27">CFPLTA003_1B</strain>
    </source>
</reference>
<evidence type="ECO:0000313" key="8">
    <source>
        <dbReference type="EMBL" id="CUN61053.1"/>
    </source>
</evidence>
<dbReference type="Pfam" id="PF20143">
    <property type="entry name" value="NAD_kinase_C"/>
    <property type="match status" value="1"/>
</dbReference>
<dbReference type="PANTHER" id="PTHR20275">
    <property type="entry name" value="NAD KINASE"/>
    <property type="match status" value="1"/>
</dbReference>
<comment type="function">
    <text evidence="6">Involved in the regulation of the intracellular balance of NAD and NADP, and is a key enzyme in the biosynthesis of NADP. Catalyzes specifically the phosphorylation on 2'-hydroxyl of the adenosine moiety of NAD to yield NADP.</text>
</comment>
<dbReference type="EMBL" id="JAJCNI010000011">
    <property type="protein sequence ID" value="MCB6518257.1"/>
    <property type="molecule type" value="Genomic_DNA"/>
</dbReference>
<evidence type="ECO:0000256" key="4">
    <source>
        <dbReference type="ARBA" id="ARBA00023027"/>
    </source>
</evidence>
<reference evidence="19 26" key="4">
    <citation type="submission" date="2018-08" db="EMBL/GenBank/DDBJ databases">
        <title>A genome reference for cultivated species of the human gut microbiota.</title>
        <authorList>
            <person name="Zou Y."/>
            <person name="Xue W."/>
            <person name="Luo G."/>
        </authorList>
    </citation>
    <scope>NUCLEOTIDE SEQUENCE [LARGE SCALE GENOMIC DNA]</scope>
    <source>
        <strain evidence="19 26">AM30-4</strain>
    </source>
</reference>
<reference evidence="28 29" key="5">
    <citation type="journal article" date="2019" name="Nat. Med.">
        <title>A library of human gut bacterial isolates paired with longitudinal multiomics data enables mechanistic microbiome research.</title>
        <authorList>
            <person name="Poyet M."/>
            <person name="Groussin M."/>
            <person name="Gibbons S.M."/>
            <person name="Avila-Pacheco J."/>
            <person name="Jiang X."/>
            <person name="Kearney S.M."/>
            <person name="Perrotta A.R."/>
            <person name="Berdy B."/>
            <person name="Zhao S."/>
            <person name="Lieberman T.D."/>
            <person name="Swanson P.K."/>
            <person name="Smith M."/>
            <person name="Roesemann S."/>
            <person name="Alexander J.E."/>
            <person name="Rich S.A."/>
            <person name="Livny J."/>
            <person name="Vlamakis H."/>
            <person name="Clish C."/>
            <person name="Bullock K."/>
            <person name="Deik A."/>
            <person name="Scott J."/>
            <person name="Pierce K.A."/>
            <person name="Xavier R.J."/>
            <person name="Alm E.J."/>
        </authorList>
    </citation>
    <scope>NUCLEOTIDE SEQUENCE [LARGE SCALE GENOMIC DNA]</scope>
    <source>
        <strain evidence="14 34">BIOML-A10</strain>
        <strain evidence="12 31">BIOML-A11</strain>
        <strain evidence="16 28">BIOML-A2</strain>
        <strain evidence="17 30">BIOML-A20</strain>
        <strain evidence="15 29">BIOML-A32</strain>
        <strain evidence="11 33">BIOML-A41</strain>
        <strain evidence="13 32">BIOML-A9</strain>
    </source>
</reference>
<dbReference type="GO" id="GO:0019674">
    <property type="term" value="P:NAD+ metabolic process"/>
    <property type="evidence" value="ECO:0007669"/>
    <property type="project" value="InterPro"/>
</dbReference>
<comment type="subcellular location">
    <subcellularLocation>
        <location evidence="6">Cytoplasm</location>
    </subcellularLocation>
</comment>
<reference evidence="25" key="2">
    <citation type="submission" date="2017-04" db="EMBL/GenBank/DDBJ databases">
        <title>Function of individual gut microbiota members based on whole genome sequencing of pure cultures obtained from chicken caecum.</title>
        <authorList>
            <person name="Medvecky M."/>
            <person name="Cejkova D."/>
            <person name="Polansky O."/>
            <person name="Karasova D."/>
            <person name="Kubasova T."/>
            <person name="Cizek A."/>
            <person name="Rychlik I."/>
        </authorList>
    </citation>
    <scope>NUCLEOTIDE SEQUENCE [LARGE SCALE GENOMIC DNA]</scope>
    <source>
        <strain evidence="25">An199</strain>
    </source>
</reference>
<evidence type="ECO:0000313" key="13">
    <source>
        <dbReference type="EMBL" id="MRY94811.1"/>
    </source>
</evidence>
<evidence type="ECO:0000313" key="20">
    <source>
        <dbReference type="EMBL" id="TWV62361.1"/>
    </source>
</evidence>
<dbReference type="Proteomes" id="UP000432516">
    <property type="component" value="Unassembled WGS sequence"/>
</dbReference>
<dbReference type="EMBL" id="CYYK01000002">
    <property type="protein sequence ID" value="CUN61053.1"/>
    <property type="molecule type" value="Genomic_DNA"/>
</dbReference>
<dbReference type="Gene3D" id="2.60.200.30">
    <property type="entry name" value="Probable inorganic polyphosphate/atp-NAD kinase, domain 2"/>
    <property type="match status" value="1"/>
</dbReference>
<dbReference type="EMBL" id="WKMX01000023">
    <property type="protein sequence ID" value="MRZ08413.1"/>
    <property type="molecule type" value="Genomic_DNA"/>
</dbReference>
<comment type="catalytic activity">
    <reaction evidence="5 6">
        <text>NAD(+) + ATP = ADP + NADP(+) + H(+)</text>
        <dbReference type="Rhea" id="RHEA:18629"/>
        <dbReference type="ChEBI" id="CHEBI:15378"/>
        <dbReference type="ChEBI" id="CHEBI:30616"/>
        <dbReference type="ChEBI" id="CHEBI:57540"/>
        <dbReference type="ChEBI" id="CHEBI:58349"/>
        <dbReference type="ChEBI" id="CHEBI:456216"/>
        <dbReference type="EC" id="2.7.1.23"/>
    </reaction>
</comment>
<feature type="binding site" evidence="6">
    <location>
        <begin position="145"/>
        <end position="146"/>
    </location>
    <ligand>
        <name>NAD(+)</name>
        <dbReference type="ChEBI" id="CHEBI:57540"/>
    </ligand>
</feature>
<dbReference type="NCBIfam" id="NF002521">
    <property type="entry name" value="PRK01911.1"/>
    <property type="match status" value="1"/>
</dbReference>
<dbReference type="EMBL" id="WKMY01000013">
    <property type="protein sequence ID" value="MRY94811.1"/>
    <property type="molecule type" value="Genomic_DNA"/>
</dbReference>
<evidence type="ECO:0000313" key="24">
    <source>
        <dbReference type="Proteomes" id="UP000095591"/>
    </source>
</evidence>
<evidence type="ECO:0000313" key="11">
    <source>
        <dbReference type="EMBL" id="MRY58011.1"/>
    </source>
</evidence>
<dbReference type="InterPro" id="IPR017437">
    <property type="entry name" value="ATP-NAD_kinase_PpnK-typ_C"/>
</dbReference>
<dbReference type="Proteomes" id="UP001198806">
    <property type="component" value="Unassembled WGS sequence"/>
</dbReference>
<evidence type="ECO:0000313" key="9">
    <source>
        <dbReference type="EMBL" id="CUQ53472.1"/>
    </source>
</evidence>
<dbReference type="EMBL" id="CYXP01000001">
    <property type="protein sequence ID" value="CUM87089.1"/>
    <property type="molecule type" value="Genomic_DNA"/>
</dbReference>
<dbReference type="Proteomes" id="UP000463337">
    <property type="component" value="Unassembled WGS sequence"/>
</dbReference>
<dbReference type="SUPFAM" id="SSF111331">
    <property type="entry name" value="NAD kinase/diacylglycerol kinase-like"/>
    <property type="match status" value="1"/>
</dbReference>
<evidence type="ECO:0000313" key="7">
    <source>
        <dbReference type="EMBL" id="CUM87089.1"/>
    </source>
</evidence>
<dbReference type="Proteomes" id="UP000095591">
    <property type="component" value="Unassembled WGS sequence"/>
</dbReference>
<evidence type="ECO:0000313" key="26">
    <source>
        <dbReference type="Proteomes" id="UP000284660"/>
    </source>
</evidence>
<dbReference type="OrthoDB" id="9774737at2"/>
<reference evidence="21" key="8">
    <citation type="submission" date="2023-03" db="EMBL/GenBank/DDBJ databases">
        <title>Parabacteroides distasonis, a bacteria resistant against UC.</title>
        <authorList>
            <person name="Dai W."/>
        </authorList>
    </citation>
    <scope>NUCLEOTIDE SEQUENCE</scope>
    <source>
        <strain evidence="21">F1-28</strain>
    </source>
</reference>
<evidence type="ECO:0000313" key="27">
    <source>
        <dbReference type="Proteomes" id="UP000315827"/>
    </source>
</evidence>
<proteinExistence type="inferred from homology"/>
<dbReference type="Proteomes" id="UP000471216">
    <property type="component" value="Unassembled WGS sequence"/>
</dbReference>
<dbReference type="InterPro" id="IPR016064">
    <property type="entry name" value="NAD/diacylglycerol_kinase_sf"/>
</dbReference>
<dbReference type="EMBL" id="WKMO01000011">
    <property type="protein sequence ID" value="MSB74241.1"/>
    <property type="molecule type" value="Genomic_DNA"/>
</dbReference>
<gene>
    <name evidence="7" type="primary">ppnK</name>
    <name evidence="6" type="synonym">nadK</name>
    <name evidence="18" type="ORF">B5F32_17400</name>
    <name evidence="19" type="ORF">DW782_12375</name>
    <name evidence="8" type="ORF">ERS852380_00693</name>
    <name evidence="7" type="ORF">ERS852429_00989</name>
    <name evidence="9" type="ORF">ERS852560_03881</name>
    <name evidence="20" type="ORF">FSA05_09735</name>
    <name evidence="14" type="ORF">GKD54_19840</name>
    <name evidence="12" type="ORF">GKD58_20085</name>
    <name evidence="11" type="ORF">GKD59_08820</name>
    <name evidence="15" type="ORF">GKD66_12010</name>
    <name evidence="13" type="ORF">GKD67_16560</name>
    <name evidence="16" type="ORF">GKD68_00285</name>
    <name evidence="17" type="ORF">GKD70_13275</name>
    <name evidence="10" type="ORF">LI194_10650</name>
    <name evidence="21" type="ORF">P2T59_08585</name>
</gene>
<feature type="binding site" evidence="6">
    <location>
        <begin position="186"/>
        <end position="191"/>
    </location>
    <ligand>
        <name>NAD(+)</name>
        <dbReference type="ChEBI" id="CHEBI:57540"/>
    </ligand>
</feature>
<dbReference type="Proteomes" id="UP000441358">
    <property type="component" value="Unassembled WGS sequence"/>
</dbReference>
<evidence type="ECO:0000313" key="16">
    <source>
        <dbReference type="EMBL" id="MRZ53194.1"/>
    </source>
</evidence>
<dbReference type="EMBL" id="CP120353">
    <property type="protein sequence ID" value="WET66031.1"/>
    <property type="molecule type" value="Genomic_DNA"/>
</dbReference>
<dbReference type="EMBL" id="WKMW01000025">
    <property type="protein sequence ID" value="MRY86516.1"/>
    <property type="molecule type" value="Genomic_DNA"/>
</dbReference>
<dbReference type="HAMAP" id="MF_00361">
    <property type="entry name" value="NAD_kinase"/>
    <property type="match status" value="1"/>
</dbReference>
<keyword evidence="6" id="KW-0547">Nucleotide-binding</keyword>
<feature type="binding site" evidence="6">
    <location>
        <position position="175"/>
    </location>
    <ligand>
        <name>NAD(+)</name>
        <dbReference type="ChEBI" id="CHEBI:57540"/>
    </ligand>
</feature>
<evidence type="ECO:0000313" key="12">
    <source>
        <dbReference type="EMBL" id="MRY86516.1"/>
    </source>
</evidence>
<evidence type="ECO:0000313" key="23">
    <source>
        <dbReference type="Proteomes" id="UP000095455"/>
    </source>
</evidence>
<evidence type="ECO:0000313" key="33">
    <source>
        <dbReference type="Proteomes" id="UP000463337"/>
    </source>
</evidence>
<feature type="binding site" evidence="6">
    <location>
        <position position="77"/>
    </location>
    <ligand>
        <name>NAD(+)</name>
        <dbReference type="ChEBI" id="CHEBI:57540"/>
    </ligand>
</feature>
<dbReference type="PANTHER" id="PTHR20275:SF0">
    <property type="entry name" value="NAD KINASE"/>
    <property type="match status" value="1"/>
</dbReference>